<gene>
    <name evidence="2" type="ORF">MNBD_NITROSPINAE01-606</name>
</gene>
<dbReference type="AlphaFoldDB" id="A0A3B1BZ18"/>
<name>A0A3B1BZ18_9ZZZZ</name>
<feature type="non-terminal residue" evidence="2">
    <location>
        <position position="395"/>
    </location>
</feature>
<dbReference type="EC" id="4.3.2.1" evidence="2"/>
<keyword evidence="1" id="KW-1133">Transmembrane helix</keyword>
<protein>
    <submittedName>
        <fullName evidence="2">Argininosuccinate lyase</fullName>
        <ecNumber evidence="2">4.3.2.1</ecNumber>
    </submittedName>
</protein>
<feature type="transmembrane region" description="Helical" evidence="1">
    <location>
        <begin position="51"/>
        <end position="70"/>
    </location>
</feature>
<feature type="transmembrane region" description="Helical" evidence="1">
    <location>
        <begin position="21"/>
        <end position="39"/>
    </location>
</feature>
<keyword evidence="1" id="KW-0812">Transmembrane</keyword>
<dbReference type="Gene3D" id="1.25.40.10">
    <property type="entry name" value="Tetratricopeptide repeat domain"/>
    <property type="match status" value="1"/>
</dbReference>
<dbReference type="SUPFAM" id="SSF48452">
    <property type="entry name" value="TPR-like"/>
    <property type="match status" value="1"/>
</dbReference>
<dbReference type="InterPro" id="IPR011990">
    <property type="entry name" value="TPR-like_helical_dom_sf"/>
</dbReference>
<keyword evidence="2" id="KW-0456">Lyase</keyword>
<proteinExistence type="predicted"/>
<evidence type="ECO:0000256" key="1">
    <source>
        <dbReference type="SAM" id="Phobius"/>
    </source>
</evidence>
<accession>A0A3B1BZ18</accession>
<dbReference type="EMBL" id="UOGC01000114">
    <property type="protein sequence ID" value="VAX21052.1"/>
    <property type="molecule type" value="Genomic_DNA"/>
</dbReference>
<organism evidence="2">
    <name type="scientific">hydrothermal vent metagenome</name>
    <dbReference type="NCBI Taxonomy" id="652676"/>
    <lineage>
        <taxon>unclassified sequences</taxon>
        <taxon>metagenomes</taxon>
        <taxon>ecological metagenomes</taxon>
    </lineage>
</organism>
<reference evidence="2" key="1">
    <citation type="submission" date="2018-06" db="EMBL/GenBank/DDBJ databases">
        <authorList>
            <person name="Zhirakovskaya E."/>
        </authorList>
    </citation>
    <scope>NUCLEOTIDE SEQUENCE</scope>
</reference>
<keyword evidence="1" id="KW-0472">Membrane</keyword>
<evidence type="ECO:0000313" key="2">
    <source>
        <dbReference type="EMBL" id="VAX21052.1"/>
    </source>
</evidence>
<sequence length="395" mass="44308">MIEESGKKVVGWMWQNGLWPLLVALVLIPTLFEFVRAYYKSDFPSTVTHPAFFIPSIVAVLVAISTWCYLNRPKRLPSDRLVVAIANFKAVGKSTDEEGEATAHRIYEALLKKEEVPLSAKHIKHIVEGEGEEERKEAAIQLANSAPAHIIVFGDVRRDEGELYINPRIVIANNLGGAELEERKVQGKYITTAEPEYLKLKKRMASEVADLVTLVYGMALYKAKKWDKAIDVLSNAEDPEALFYKSLSHYYRAQKSANPIPDYREAIEGYKALSEVITRESSPQDWAATQNNLGATLRELASRSEGEEMAKLLNRSVKAYKLALTVYTRESSPQEWAITQNNLGTTLAQLALRSEGEERAKLLNRSVTAYELALTVYTRESSPQEWAGTQNNLGN</sequence>
<dbReference type="GO" id="GO:0004056">
    <property type="term" value="F:argininosuccinate lyase activity"/>
    <property type="evidence" value="ECO:0007669"/>
    <property type="project" value="UniProtKB-EC"/>
</dbReference>